<comment type="caution">
    <text evidence="3">The sequence shown here is derived from an EMBL/GenBank/DDBJ whole genome shotgun (WGS) entry which is preliminary data.</text>
</comment>
<protein>
    <recommendedName>
        <fullName evidence="5">ATP-binding protein</fullName>
    </recommendedName>
</protein>
<dbReference type="SUPFAM" id="SSF52540">
    <property type="entry name" value="P-loop containing nucleoside triphosphate hydrolases"/>
    <property type="match status" value="1"/>
</dbReference>
<dbReference type="InterPro" id="IPR025420">
    <property type="entry name" value="DUF4143"/>
</dbReference>
<dbReference type="InterPro" id="IPR027417">
    <property type="entry name" value="P-loop_NTPase"/>
</dbReference>
<accession>A0A062XQT5</accession>
<evidence type="ECO:0000259" key="1">
    <source>
        <dbReference type="Pfam" id="PF13173"/>
    </source>
</evidence>
<dbReference type="Proteomes" id="UP000027284">
    <property type="component" value="Unassembled WGS sequence"/>
</dbReference>
<dbReference type="Pfam" id="PF13173">
    <property type="entry name" value="AAA_14"/>
    <property type="match status" value="1"/>
</dbReference>
<organism evidence="3 4">
    <name type="scientific">Thermoanaerobaculum aquaticum</name>
    <dbReference type="NCBI Taxonomy" id="1312852"/>
    <lineage>
        <taxon>Bacteria</taxon>
        <taxon>Pseudomonadati</taxon>
        <taxon>Acidobacteriota</taxon>
        <taxon>Thermoanaerobaculia</taxon>
        <taxon>Thermoanaerobaculales</taxon>
        <taxon>Thermoanaerobaculaceae</taxon>
        <taxon>Thermoanaerobaculum</taxon>
    </lineage>
</organism>
<dbReference type="PANTHER" id="PTHR43566:SF2">
    <property type="entry name" value="DUF4143 DOMAIN-CONTAINING PROTEIN"/>
    <property type="match status" value="1"/>
</dbReference>
<evidence type="ECO:0008006" key="5">
    <source>
        <dbReference type="Google" id="ProtNLM"/>
    </source>
</evidence>
<dbReference type="SUPFAM" id="SSF46785">
    <property type="entry name" value="Winged helix' DNA-binding domain"/>
    <property type="match status" value="1"/>
</dbReference>
<evidence type="ECO:0000313" key="3">
    <source>
        <dbReference type="EMBL" id="KDA53183.1"/>
    </source>
</evidence>
<dbReference type="InterPro" id="IPR036390">
    <property type="entry name" value="WH_DNA-bd_sf"/>
</dbReference>
<evidence type="ECO:0000313" key="4">
    <source>
        <dbReference type="Proteomes" id="UP000027284"/>
    </source>
</evidence>
<dbReference type="PANTHER" id="PTHR43566">
    <property type="entry name" value="CONSERVED PROTEIN"/>
    <property type="match status" value="1"/>
</dbReference>
<dbReference type="Pfam" id="PF13635">
    <property type="entry name" value="DUF4143"/>
    <property type="match status" value="1"/>
</dbReference>
<feature type="domain" description="AAA" evidence="1">
    <location>
        <begin position="20"/>
        <end position="136"/>
    </location>
</feature>
<dbReference type="EMBL" id="JMFG01000027">
    <property type="protein sequence ID" value="KDA53183.1"/>
    <property type="molecule type" value="Genomic_DNA"/>
</dbReference>
<sequence length="415" mass="46498">MKGRKPRYLAKRIEEALTRHPVVVVTGARQTGKTTLVRTLLAGPTREYLSLDDFDVLERAESDPFALLASSKPLTVDEIQRSPKLLLAIKREVDVSRRPGRFLLTGSANFALLREVSESLAGRAVYITLWPFSEAERLGLGRAGFWEELFQNPQRWEGTQFPVVCNDLWLMSSGFPPAALGPDADFQWEWLEGYVRTYLERDLQQFTAIDRLADFRRFMRLAALRGGKILNLAELARDAGIPQATAHRWLNLLEASYLALRLPALAVNRSKRLLKAPKFFLCDPGLTAFLAGFHRERPLAGEVAGALLETKVLAELLAWREGVVPQPEILYWRTASGTEVDFVVEWQGKLWPLEVKLTARPRPRDWAGLAAFLAEYPDLAPFGLLLHAGNKCQRLAARVWGVPLALALGVAEGQP</sequence>
<keyword evidence="4" id="KW-1185">Reference proteome</keyword>
<dbReference type="AlphaFoldDB" id="A0A062XQT5"/>
<gene>
    <name evidence="3" type="ORF">EG19_07345</name>
</gene>
<dbReference type="STRING" id="1312852.EG19_07345"/>
<proteinExistence type="predicted"/>
<feature type="domain" description="DUF4143" evidence="2">
    <location>
        <begin position="200"/>
        <end position="357"/>
    </location>
</feature>
<reference evidence="3 4" key="1">
    <citation type="submission" date="2014-04" db="EMBL/GenBank/DDBJ databases">
        <title>The Genome Sequence of Thermoanaerobaculum aquaticum MP-01, The First Cultivated Group 23 Acidobacterium.</title>
        <authorList>
            <person name="Stamps B.W."/>
            <person name="Losey N.A."/>
            <person name="Lawson P.A."/>
            <person name="Stevenson B.S."/>
        </authorList>
    </citation>
    <scope>NUCLEOTIDE SEQUENCE [LARGE SCALE GENOMIC DNA]</scope>
    <source>
        <strain evidence="3 4">MP-01</strain>
    </source>
</reference>
<name>A0A062XQT5_9BACT</name>
<evidence type="ECO:0000259" key="2">
    <source>
        <dbReference type="Pfam" id="PF13635"/>
    </source>
</evidence>
<dbReference type="InterPro" id="IPR041682">
    <property type="entry name" value="AAA_14"/>
</dbReference>